<dbReference type="PRINTS" id="PR00081">
    <property type="entry name" value="GDHRDH"/>
</dbReference>
<proteinExistence type="inferred from homology"/>
<keyword evidence="2" id="KW-0521">NADP</keyword>
<organism evidence="4 5">
    <name type="scientific">Apiospora marii</name>
    <dbReference type="NCBI Taxonomy" id="335849"/>
    <lineage>
        <taxon>Eukaryota</taxon>
        <taxon>Fungi</taxon>
        <taxon>Dikarya</taxon>
        <taxon>Ascomycota</taxon>
        <taxon>Pezizomycotina</taxon>
        <taxon>Sordariomycetes</taxon>
        <taxon>Xylariomycetidae</taxon>
        <taxon>Amphisphaeriales</taxon>
        <taxon>Apiosporaceae</taxon>
        <taxon>Apiospora</taxon>
    </lineage>
</organism>
<dbReference type="EMBL" id="JAQQWI010000012">
    <property type="protein sequence ID" value="KAK8016029.1"/>
    <property type="molecule type" value="Genomic_DNA"/>
</dbReference>
<dbReference type="SUPFAM" id="SSF51735">
    <property type="entry name" value="NAD(P)-binding Rossmann-fold domains"/>
    <property type="match status" value="1"/>
</dbReference>
<dbReference type="Pfam" id="PF13561">
    <property type="entry name" value="adh_short_C2"/>
    <property type="match status" value="1"/>
</dbReference>
<dbReference type="PROSITE" id="PS00061">
    <property type="entry name" value="ADH_SHORT"/>
    <property type="match status" value="1"/>
</dbReference>
<evidence type="ECO:0000256" key="3">
    <source>
        <dbReference type="ARBA" id="ARBA00023002"/>
    </source>
</evidence>
<evidence type="ECO:0000313" key="5">
    <source>
        <dbReference type="Proteomes" id="UP001396898"/>
    </source>
</evidence>
<dbReference type="Proteomes" id="UP001396898">
    <property type="component" value="Unassembled WGS sequence"/>
</dbReference>
<name>A0ABR1RM26_9PEZI</name>
<dbReference type="CDD" id="cd05233">
    <property type="entry name" value="SDR_c"/>
    <property type="match status" value="1"/>
</dbReference>
<dbReference type="PANTHER" id="PTHR24321:SF12">
    <property type="entry name" value="SHORT-CHAIN DEHYDROGENASE_REDUCTASE FAMILY, PUTATIVE (AFU_ORTHOLOGUE AFUA_5G14340)-RELATED"/>
    <property type="match status" value="1"/>
</dbReference>
<evidence type="ECO:0000256" key="2">
    <source>
        <dbReference type="ARBA" id="ARBA00022857"/>
    </source>
</evidence>
<dbReference type="PRINTS" id="PR00080">
    <property type="entry name" value="SDRFAMILY"/>
</dbReference>
<dbReference type="PANTHER" id="PTHR24321">
    <property type="entry name" value="DEHYDROGENASES, SHORT CHAIN"/>
    <property type="match status" value="1"/>
</dbReference>
<dbReference type="InterPro" id="IPR020904">
    <property type="entry name" value="Sc_DH/Rdtase_CS"/>
</dbReference>
<accession>A0ABR1RM26</accession>
<keyword evidence="5" id="KW-1185">Reference proteome</keyword>
<comment type="caution">
    <text evidence="4">The sequence shown here is derived from an EMBL/GenBank/DDBJ whole genome shotgun (WGS) entry which is preliminary data.</text>
</comment>
<sequence length="273" mass="28825">MDVTGYALVTGGGNGIGKACCHALAQEGASGIMVADINLDGAKETAAALKSVATHPEFRAEAVRMDVSQEDSVQSAISHTVELFGRIDYCVHSAGVPGGASDPIAAASFPDFKRLLEVNVHGTFLVTSLVSAAMESQDPRPVHEKYPERGTMRGAIVTLASIASYITLPHMVQYNTSKHAVLAITKTAAIDNVSNGIRVNCVCPTWTDTPMVQEAKKIRPGLEQHLLAGVPMGRLCRPEEVADTVLYLCSYRSSFTTGAGIVMDGGMSLSCKT</sequence>
<dbReference type="InterPro" id="IPR002347">
    <property type="entry name" value="SDR_fam"/>
</dbReference>
<evidence type="ECO:0000313" key="4">
    <source>
        <dbReference type="EMBL" id="KAK8016029.1"/>
    </source>
</evidence>
<comment type="similarity">
    <text evidence="1">Belongs to the short-chain dehydrogenases/reductases (SDR) family.</text>
</comment>
<dbReference type="Gene3D" id="3.40.50.720">
    <property type="entry name" value="NAD(P)-binding Rossmann-like Domain"/>
    <property type="match status" value="1"/>
</dbReference>
<evidence type="ECO:0000256" key="1">
    <source>
        <dbReference type="ARBA" id="ARBA00006484"/>
    </source>
</evidence>
<protein>
    <submittedName>
        <fullName evidence="4">Uncharacterized protein</fullName>
    </submittedName>
</protein>
<keyword evidence="3" id="KW-0560">Oxidoreductase</keyword>
<gene>
    <name evidence="4" type="ORF">PG991_008917</name>
</gene>
<dbReference type="InterPro" id="IPR036291">
    <property type="entry name" value="NAD(P)-bd_dom_sf"/>
</dbReference>
<reference evidence="4 5" key="1">
    <citation type="submission" date="2023-01" db="EMBL/GenBank/DDBJ databases">
        <title>Analysis of 21 Apiospora genomes using comparative genomics revels a genus with tremendous synthesis potential of carbohydrate active enzymes and secondary metabolites.</title>
        <authorList>
            <person name="Sorensen T."/>
        </authorList>
    </citation>
    <scope>NUCLEOTIDE SEQUENCE [LARGE SCALE GENOMIC DNA]</scope>
    <source>
        <strain evidence="4 5">CBS 20057</strain>
    </source>
</reference>